<dbReference type="Proteomes" id="UP000501891">
    <property type="component" value="Chromosome"/>
</dbReference>
<evidence type="ECO:0000313" key="2">
    <source>
        <dbReference type="Proteomes" id="UP000501891"/>
    </source>
</evidence>
<dbReference type="EMBL" id="CP051775">
    <property type="protein sequence ID" value="QJE73456.1"/>
    <property type="molecule type" value="Genomic_DNA"/>
</dbReference>
<protein>
    <submittedName>
        <fullName evidence="1">Uncharacterized protein</fullName>
    </submittedName>
</protein>
<evidence type="ECO:0000313" key="1">
    <source>
        <dbReference type="EMBL" id="QJE73456.1"/>
    </source>
</evidence>
<dbReference type="AlphaFoldDB" id="A0A858R8X6"/>
<sequence length="73" mass="7924">MNPLLDRAISEVSRLPDDVQEAIAASMLEQVEAEKGWAERFAKSPGVLAGLAAKARDRIARSEVRPLAAPARR</sequence>
<organism evidence="1 2">
    <name type="scientific">Aerophototrophica crusticola</name>
    <dbReference type="NCBI Taxonomy" id="1709002"/>
    <lineage>
        <taxon>Bacteria</taxon>
        <taxon>Pseudomonadati</taxon>
        <taxon>Pseudomonadota</taxon>
        <taxon>Alphaproteobacteria</taxon>
        <taxon>Rhodospirillales</taxon>
        <taxon>Rhodospirillaceae</taxon>
        <taxon>Aerophototrophica</taxon>
    </lineage>
</organism>
<proteinExistence type="predicted"/>
<reference evidence="1" key="1">
    <citation type="submission" date="2020-04" db="EMBL/GenBank/DDBJ databases">
        <title>A desert anoxygenic phototrophic bacterium fixes CO2 using RubisCO under aerobic conditions.</title>
        <authorList>
            <person name="Tang K."/>
        </authorList>
    </citation>
    <scope>NUCLEOTIDE SEQUENCE [LARGE SCALE GENOMIC DNA]</scope>
    <source>
        <strain evidence="1">MIMtkB3</strain>
    </source>
</reference>
<gene>
    <name evidence="1" type="ORF">HHL28_10450</name>
</gene>
<dbReference type="KEGG" id="acru:HHL28_10450"/>
<name>A0A858R8X6_9PROT</name>
<keyword evidence="2" id="KW-1185">Reference proteome</keyword>
<accession>A0A858R8X6</accession>